<reference evidence="12" key="1">
    <citation type="submission" date="2023-04" db="EMBL/GenBank/DDBJ databases">
        <title>Black Yeasts Isolated from many extreme environments.</title>
        <authorList>
            <person name="Coleine C."/>
            <person name="Stajich J.E."/>
            <person name="Selbmann L."/>
        </authorList>
    </citation>
    <scope>NUCLEOTIDE SEQUENCE</scope>
    <source>
        <strain evidence="12">CCFEE 5312</strain>
    </source>
</reference>
<dbReference type="PANTHER" id="PTHR43690">
    <property type="entry name" value="NARDILYSIN"/>
    <property type="match status" value="1"/>
</dbReference>
<dbReference type="InterPro" id="IPR050626">
    <property type="entry name" value="Peptidase_M16"/>
</dbReference>
<keyword evidence="6 12" id="KW-0482">Metalloprotease</keyword>
<feature type="region of interest" description="Disordered" evidence="7">
    <location>
        <begin position="195"/>
        <end position="214"/>
    </location>
</feature>
<evidence type="ECO:0000256" key="6">
    <source>
        <dbReference type="ARBA" id="ARBA00023049"/>
    </source>
</evidence>
<dbReference type="PANTHER" id="PTHR43690:SF18">
    <property type="entry name" value="INSULIN-DEGRADING ENZYME-RELATED"/>
    <property type="match status" value="1"/>
</dbReference>
<evidence type="ECO:0000259" key="9">
    <source>
        <dbReference type="Pfam" id="PF05193"/>
    </source>
</evidence>
<dbReference type="GO" id="GO:0046872">
    <property type="term" value="F:metal ion binding"/>
    <property type="evidence" value="ECO:0007669"/>
    <property type="project" value="UniProtKB-KW"/>
</dbReference>
<feature type="domain" description="Peptidase M16 C-terminal" evidence="9">
    <location>
        <begin position="227"/>
        <end position="404"/>
    </location>
</feature>
<evidence type="ECO:0000256" key="2">
    <source>
        <dbReference type="ARBA" id="ARBA00022670"/>
    </source>
</evidence>
<evidence type="ECO:0000259" key="11">
    <source>
        <dbReference type="Pfam" id="PF22456"/>
    </source>
</evidence>
<dbReference type="InterPro" id="IPR032632">
    <property type="entry name" value="Peptidase_M16_M"/>
</dbReference>
<evidence type="ECO:0000256" key="4">
    <source>
        <dbReference type="ARBA" id="ARBA00022801"/>
    </source>
</evidence>
<gene>
    <name evidence="12" type="primary">STE23</name>
    <name evidence="12" type="ORF">LTR09_001823</name>
</gene>
<dbReference type="EMBL" id="JAWDJX010000003">
    <property type="protein sequence ID" value="KAK3057639.1"/>
    <property type="molecule type" value="Genomic_DNA"/>
</dbReference>
<dbReference type="Pfam" id="PF16187">
    <property type="entry name" value="Peptidase_M16_M"/>
    <property type="match status" value="1"/>
</dbReference>
<dbReference type="Gene3D" id="3.30.830.10">
    <property type="entry name" value="Metalloenzyme, LuxS/M16 peptidase-like"/>
    <property type="match status" value="4"/>
</dbReference>
<dbReference type="AlphaFoldDB" id="A0AAJ0GHF5"/>
<comment type="caution">
    <text evidence="12">The sequence shown here is derived from an EMBL/GenBank/DDBJ whole genome shotgun (WGS) entry which is preliminary data.</text>
</comment>
<evidence type="ECO:0000313" key="12">
    <source>
        <dbReference type="EMBL" id="KAK3057639.1"/>
    </source>
</evidence>
<dbReference type="GO" id="GO:0004222">
    <property type="term" value="F:metalloendopeptidase activity"/>
    <property type="evidence" value="ECO:0007669"/>
    <property type="project" value="UniProtKB-EC"/>
</dbReference>
<feature type="domain" description="Peptidase M16 N-terminal" evidence="8">
    <location>
        <begin position="41"/>
        <end position="198"/>
    </location>
</feature>
<comment type="similarity">
    <text evidence="1">Belongs to the peptidase M16 family.</text>
</comment>
<evidence type="ECO:0000313" key="13">
    <source>
        <dbReference type="Proteomes" id="UP001271007"/>
    </source>
</evidence>
<dbReference type="InterPro" id="IPR011765">
    <property type="entry name" value="Pept_M16_N"/>
</dbReference>
<evidence type="ECO:0000256" key="3">
    <source>
        <dbReference type="ARBA" id="ARBA00022723"/>
    </source>
</evidence>
<dbReference type="SUPFAM" id="SSF63411">
    <property type="entry name" value="LuxS/MPP-like metallohydrolase"/>
    <property type="match status" value="4"/>
</dbReference>
<feature type="domain" description="Peptidase M16 middle/third" evidence="10">
    <location>
        <begin position="412"/>
        <end position="701"/>
    </location>
</feature>
<keyword evidence="5" id="KW-0862">Zinc</keyword>
<dbReference type="GO" id="GO:0005829">
    <property type="term" value="C:cytosol"/>
    <property type="evidence" value="ECO:0007669"/>
    <property type="project" value="TreeGrafter"/>
</dbReference>
<evidence type="ECO:0000256" key="1">
    <source>
        <dbReference type="ARBA" id="ARBA00007261"/>
    </source>
</evidence>
<accession>A0AAJ0GHF5</accession>
<dbReference type="Pfam" id="PF05193">
    <property type="entry name" value="Peptidase_M16_C"/>
    <property type="match status" value="1"/>
</dbReference>
<keyword evidence="4 12" id="KW-0378">Hydrolase</keyword>
<keyword evidence="13" id="KW-1185">Reference proteome</keyword>
<dbReference type="Pfam" id="PF00675">
    <property type="entry name" value="Peptidase_M16"/>
    <property type="match status" value="1"/>
</dbReference>
<evidence type="ECO:0000259" key="8">
    <source>
        <dbReference type="Pfam" id="PF00675"/>
    </source>
</evidence>
<dbReference type="EC" id="3.4.24.56" evidence="12"/>
<dbReference type="GO" id="GO:0043171">
    <property type="term" value="P:peptide catabolic process"/>
    <property type="evidence" value="ECO:0007669"/>
    <property type="project" value="TreeGrafter"/>
</dbReference>
<protein>
    <submittedName>
        <fullName evidence="12">Metalloprotease</fullName>
        <ecNumber evidence="12">3.4.24.56</ecNumber>
    </submittedName>
</protein>
<dbReference type="FunFam" id="3.30.830.10:FF:000004">
    <property type="entry name" value="Putative insulin-degrading enzyme"/>
    <property type="match status" value="1"/>
</dbReference>
<name>A0AAJ0GHF5_9PEZI</name>
<dbReference type="FunFam" id="3.30.830.10:FF:000003">
    <property type="entry name" value="Insulin-degrading enzyme"/>
    <property type="match status" value="1"/>
</dbReference>
<dbReference type="InterPro" id="IPR011249">
    <property type="entry name" value="Metalloenz_LuxS/M16"/>
</dbReference>
<organism evidence="12 13">
    <name type="scientific">Extremus antarcticus</name>
    <dbReference type="NCBI Taxonomy" id="702011"/>
    <lineage>
        <taxon>Eukaryota</taxon>
        <taxon>Fungi</taxon>
        <taxon>Dikarya</taxon>
        <taxon>Ascomycota</taxon>
        <taxon>Pezizomycotina</taxon>
        <taxon>Dothideomycetes</taxon>
        <taxon>Dothideomycetidae</taxon>
        <taxon>Mycosphaerellales</taxon>
        <taxon>Extremaceae</taxon>
        <taxon>Extremus</taxon>
    </lineage>
</organism>
<evidence type="ECO:0000256" key="5">
    <source>
        <dbReference type="ARBA" id="ARBA00022833"/>
    </source>
</evidence>
<dbReference type="InterPro" id="IPR054734">
    <property type="entry name" value="PqqF-like_C_4"/>
</dbReference>
<keyword evidence="3" id="KW-0479">Metal-binding</keyword>
<proteinExistence type="inferred from homology"/>
<feature type="domain" description="Coenzyme PQQ synthesis protein F-like C-terminal lobe" evidence="11">
    <location>
        <begin position="808"/>
        <end position="906"/>
    </location>
</feature>
<dbReference type="InterPro" id="IPR007863">
    <property type="entry name" value="Peptidase_M16_C"/>
</dbReference>
<dbReference type="GO" id="GO:0005739">
    <property type="term" value="C:mitochondrion"/>
    <property type="evidence" value="ECO:0007669"/>
    <property type="project" value="TreeGrafter"/>
</dbReference>
<dbReference type="FunFam" id="3.30.830.10:FF:000005">
    <property type="entry name" value="nardilysin isoform X1"/>
    <property type="match status" value="1"/>
</dbReference>
<dbReference type="GO" id="GO:0051603">
    <property type="term" value="P:proteolysis involved in protein catabolic process"/>
    <property type="evidence" value="ECO:0007669"/>
    <property type="project" value="TreeGrafter"/>
</dbReference>
<keyword evidence="2" id="KW-0645">Protease</keyword>
<dbReference type="Proteomes" id="UP001271007">
    <property type="component" value="Unassembled WGS sequence"/>
</dbReference>
<evidence type="ECO:0000259" key="10">
    <source>
        <dbReference type="Pfam" id="PF16187"/>
    </source>
</evidence>
<evidence type="ECO:0000256" key="7">
    <source>
        <dbReference type="SAM" id="MobiDB-lite"/>
    </source>
</evidence>
<sequence>MADSQRAGNGAVEVLADELEKPLLDTRTYRVIRLPNKLEALLIHDPDSDKAAAAMDVNAGSFSDEEDIPGMAHAVEHLLFMGTKKYPGENEYNTYLSKYGGSSNAYTAQTSTNYYFEVSASSTSNSAANSANTSTASLPRTKDKSPLYGALDRFSQFFVAPLFLEDALDRELQAVDSENKKNLQADNWRLQQLHRSTSSKQHPNHKFSTGNYQTLHDDPIGRGVKIRDEFMSFYDRNYSANRMKLAVLGTESLDELQSWVEEMFTEVVNKDLPKLRWDGIPIYDKDDLCTQVSAKPVMDQRSLDIYFPYPDEEEVYASHPSRYISHLIGHEGPGSLLAYIKEKGLATSLSSGASELCPGTSMFSVDIRLTESGLKNYREIVNTVFQYIALVKDQTPQQWIVDEMAKLSEVEFKFRQKSPASRTVSGYSTLMQKEFLPKDKLLSASSQITEFNPEAIKRGLEALRPDNFKVMLVSQEYPGNWDKREKWYGTEYRTDKISEEWMNEIRKAAASSPSERPSELRLPGVNEFVPQRLDVERKDVEKPTLAPKLIRNDPNVRTWFKKDDQFWVPKANIDVCLRSPLTNLTPLVAVMSQLYKDLVEDSLTEYAYDAELAGLQYSLSNHSQGYDVVVSGYNDKMSVLLEKVLVSMRDLKITDERFNIIKERMMRGFKNFDYRDPYTQIATYSRWLSSERSWVVSELLEVLQNVTAEDVRQFFPQVLRQMHIEILVHGNMYKEDALNITNVVESTLKPKQLPASQWPTRRNIELPEGCDYRYERTLKNPDNINHCIDYLLFVGNNMDRRLRAQLLLFAQMTDEPVFDTLRSKEQLGYIVGSHALIYSSVACFRVIIQSEKDCAFLEKRIDNFFVGFEKTLEEMPSDEFEAHKVGLINKRLEKLKNLSQETGRFWHHITGEAYDFELVYRDVENIEPLTKDNMLAFFRKYINPHSPTRAKASVYLKAQGSAADIAAKTSTAEKKEKLVETVTSMLQQLGLQDTNPADISKRLEKIDITSGDTKDIITAVGSYLKDSAGMAAEQVEQVVQQGEGLLAQVLPSLGIVSKDATSAETNGTSETNGEVAANGEKESKTVVIEDVKAFKASMPLSAGVRPVKELSEFEELEAKL</sequence>
<dbReference type="Pfam" id="PF22456">
    <property type="entry name" value="PqqF-like_C_4"/>
    <property type="match status" value="1"/>
</dbReference>